<evidence type="ECO:0000313" key="3">
    <source>
        <dbReference type="Proteomes" id="UP000299102"/>
    </source>
</evidence>
<accession>A0A4C1UYK8</accession>
<dbReference type="Gene3D" id="3.60.10.10">
    <property type="entry name" value="Endonuclease/exonuclease/phosphatase"/>
    <property type="match status" value="1"/>
</dbReference>
<keyword evidence="2" id="KW-0548">Nucleotidyltransferase</keyword>
<dbReference type="AlphaFoldDB" id="A0A4C1UYK8"/>
<dbReference type="InterPro" id="IPR005135">
    <property type="entry name" value="Endo/exonuclease/phosphatase"/>
</dbReference>
<dbReference type="OrthoDB" id="7474049at2759"/>
<gene>
    <name evidence="2" type="primary">pol</name>
    <name evidence="2" type="ORF">EVAR_77393_1</name>
</gene>
<dbReference type="InterPro" id="IPR036691">
    <property type="entry name" value="Endo/exonu/phosph_ase_sf"/>
</dbReference>
<dbReference type="GO" id="GO:0003964">
    <property type="term" value="F:RNA-directed DNA polymerase activity"/>
    <property type="evidence" value="ECO:0007669"/>
    <property type="project" value="UniProtKB-KW"/>
</dbReference>
<dbReference type="SUPFAM" id="SSF56219">
    <property type="entry name" value="DNase I-like"/>
    <property type="match status" value="1"/>
</dbReference>
<evidence type="ECO:0000259" key="1">
    <source>
        <dbReference type="Pfam" id="PF14529"/>
    </source>
</evidence>
<feature type="domain" description="Endonuclease/exonuclease/phosphatase" evidence="1">
    <location>
        <begin position="39"/>
        <end position="115"/>
    </location>
</feature>
<keyword evidence="2" id="KW-0808">Transferase</keyword>
<dbReference type="EMBL" id="BGZK01000241">
    <property type="protein sequence ID" value="GBP31097.1"/>
    <property type="molecule type" value="Genomic_DNA"/>
</dbReference>
<dbReference type="Proteomes" id="UP000299102">
    <property type="component" value="Unassembled WGS sequence"/>
</dbReference>
<dbReference type="Pfam" id="PF14529">
    <property type="entry name" value="Exo_endo_phos_2"/>
    <property type="match status" value="1"/>
</dbReference>
<keyword evidence="2" id="KW-0695">RNA-directed DNA polymerase</keyword>
<comment type="caution">
    <text evidence="2">The sequence shown here is derived from an EMBL/GenBank/DDBJ whole genome shotgun (WGS) entry which is preliminary data.</text>
</comment>
<organism evidence="2 3">
    <name type="scientific">Eumeta variegata</name>
    <name type="common">Bagworm moth</name>
    <name type="synonym">Eumeta japonica</name>
    <dbReference type="NCBI Taxonomy" id="151549"/>
    <lineage>
        <taxon>Eukaryota</taxon>
        <taxon>Metazoa</taxon>
        <taxon>Ecdysozoa</taxon>
        <taxon>Arthropoda</taxon>
        <taxon>Hexapoda</taxon>
        <taxon>Insecta</taxon>
        <taxon>Pterygota</taxon>
        <taxon>Neoptera</taxon>
        <taxon>Endopterygota</taxon>
        <taxon>Lepidoptera</taxon>
        <taxon>Glossata</taxon>
        <taxon>Ditrysia</taxon>
        <taxon>Tineoidea</taxon>
        <taxon>Psychidae</taxon>
        <taxon>Oiketicinae</taxon>
        <taxon>Eumeta</taxon>
    </lineage>
</organism>
<name>A0A4C1UYK8_EUMVA</name>
<keyword evidence="3" id="KW-1185">Reference proteome</keyword>
<sequence length="197" mass="22782">MSHRTRERPAECLASLSHSTMIDKIKATLIKVSGKRSDITIAAVYCPPKHQILREDYRHFFSQLGHRYIIGGDWNAKHLFWGSKLVTTRGRHLYQAVKELNLECVSTEETQLTVSLKTVEEVEQAIEDINKLIHSAANRSTPQGKAGRSKEHVYPTFIRDSVTERRRLRREWQNNHYARDKTAFNKASQQLKALTKE</sequence>
<evidence type="ECO:0000313" key="2">
    <source>
        <dbReference type="EMBL" id="GBP31097.1"/>
    </source>
</evidence>
<reference evidence="2 3" key="1">
    <citation type="journal article" date="2019" name="Commun. Biol.">
        <title>The bagworm genome reveals a unique fibroin gene that provides high tensile strength.</title>
        <authorList>
            <person name="Kono N."/>
            <person name="Nakamura H."/>
            <person name="Ohtoshi R."/>
            <person name="Tomita M."/>
            <person name="Numata K."/>
            <person name="Arakawa K."/>
        </authorList>
    </citation>
    <scope>NUCLEOTIDE SEQUENCE [LARGE SCALE GENOMIC DNA]</scope>
</reference>
<proteinExistence type="predicted"/>
<protein>
    <submittedName>
        <fullName evidence="2">RNA-directed DNA polymerase from mobile element jockey</fullName>
    </submittedName>
</protein>